<evidence type="ECO:0000313" key="4">
    <source>
        <dbReference type="Proteomes" id="UP001501586"/>
    </source>
</evidence>
<reference evidence="4" key="1">
    <citation type="journal article" date="2019" name="Int. J. Syst. Evol. Microbiol.">
        <title>The Global Catalogue of Microorganisms (GCM) 10K type strain sequencing project: providing services to taxonomists for standard genome sequencing and annotation.</title>
        <authorList>
            <consortium name="The Broad Institute Genomics Platform"/>
            <consortium name="The Broad Institute Genome Sequencing Center for Infectious Disease"/>
            <person name="Wu L."/>
            <person name="Ma J."/>
        </authorList>
    </citation>
    <scope>NUCLEOTIDE SEQUENCE [LARGE SCALE GENOMIC DNA]</scope>
    <source>
        <strain evidence="4">JCM 17458</strain>
    </source>
</reference>
<evidence type="ECO:0000256" key="1">
    <source>
        <dbReference type="SAM" id="MobiDB-lite"/>
    </source>
</evidence>
<keyword evidence="2" id="KW-0812">Transmembrane</keyword>
<evidence type="ECO:0000313" key="3">
    <source>
        <dbReference type="EMBL" id="GAA4285262.1"/>
    </source>
</evidence>
<dbReference type="Proteomes" id="UP001501586">
    <property type="component" value="Unassembled WGS sequence"/>
</dbReference>
<dbReference type="Pfam" id="PF11239">
    <property type="entry name" value="DUF3040"/>
    <property type="match status" value="1"/>
</dbReference>
<organism evidence="3 4">
    <name type="scientific">Brevibacterium daeguense</name>
    <dbReference type="NCBI Taxonomy" id="909936"/>
    <lineage>
        <taxon>Bacteria</taxon>
        <taxon>Bacillati</taxon>
        <taxon>Actinomycetota</taxon>
        <taxon>Actinomycetes</taxon>
        <taxon>Micrococcales</taxon>
        <taxon>Brevibacteriaceae</taxon>
        <taxon>Brevibacterium</taxon>
    </lineage>
</organism>
<sequence>MPLSEHEQQLLDQLEKQLRSEDPRFAQNITQPRPVGPGSLSAKRFVGGVLALIVGAAVAVAAIYFLPVPWNAIGGVLGFAIMVAGGYWAIAGNDKPSGVDVPKPGSAKSGAAGPDKSPGFMNRMEERWDKRRRGE</sequence>
<keyword evidence="2" id="KW-0472">Membrane</keyword>
<feature type="transmembrane region" description="Helical" evidence="2">
    <location>
        <begin position="72"/>
        <end position="90"/>
    </location>
</feature>
<dbReference type="InterPro" id="IPR021401">
    <property type="entry name" value="DUF3040"/>
</dbReference>
<feature type="region of interest" description="Disordered" evidence="1">
    <location>
        <begin position="98"/>
        <end position="135"/>
    </location>
</feature>
<dbReference type="EMBL" id="BAABAZ010000012">
    <property type="protein sequence ID" value="GAA4285262.1"/>
    <property type="molecule type" value="Genomic_DNA"/>
</dbReference>
<comment type="caution">
    <text evidence="3">The sequence shown here is derived from an EMBL/GenBank/DDBJ whole genome shotgun (WGS) entry which is preliminary data.</text>
</comment>
<proteinExistence type="predicted"/>
<accession>A0ABP8EN98</accession>
<evidence type="ECO:0000256" key="2">
    <source>
        <dbReference type="SAM" id="Phobius"/>
    </source>
</evidence>
<feature type="transmembrane region" description="Helical" evidence="2">
    <location>
        <begin position="45"/>
        <end position="66"/>
    </location>
</feature>
<dbReference type="RefSeq" id="WP_236863056.1">
    <property type="nucleotide sequence ID" value="NZ_BAABAZ010000012.1"/>
</dbReference>
<keyword evidence="4" id="KW-1185">Reference proteome</keyword>
<protein>
    <submittedName>
        <fullName evidence="3">DUF3040 domain-containing protein</fullName>
    </submittedName>
</protein>
<name>A0ABP8EN98_9MICO</name>
<gene>
    <name evidence="3" type="ORF">GCM10022261_27930</name>
</gene>
<keyword evidence="2" id="KW-1133">Transmembrane helix</keyword>